<dbReference type="AlphaFoldDB" id="A0A0F9NQY5"/>
<reference evidence="1" key="1">
    <citation type="journal article" date="2015" name="Nature">
        <title>Complex archaea that bridge the gap between prokaryotes and eukaryotes.</title>
        <authorList>
            <person name="Spang A."/>
            <person name="Saw J.H."/>
            <person name="Jorgensen S.L."/>
            <person name="Zaremba-Niedzwiedzka K."/>
            <person name="Martijn J."/>
            <person name="Lind A.E."/>
            <person name="van Eijk R."/>
            <person name="Schleper C."/>
            <person name="Guy L."/>
            <person name="Ettema T.J."/>
        </authorList>
    </citation>
    <scope>NUCLEOTIDE SEQUENCE</scope>
</reference>
<accession>A0A0F9NQY5</accession>
<sequence>MKETWPPRCHLCCRFISYKDLEEAIVWTPYGDGSMTEPPPEEFAHQRCWDDAEDSRRKMIEAIAWAKPYARGGSPCLTYPR</sequence>
<protein>
    <submittedName>
        <fullName evidence="1">Uncharacterized protein</fullName>
    </submittedName>
</protein>
<evidence type="ECO:0000313" key="1">
    <source>
        <dbReference type="EMBL" id="KKN21870.1"/>
    </source>
</evidence>
<comment type="caution">
    <text evidence="1">The sequence shown here is derived from an EMBL/GenBank/DDBJ whole genome shotgun (WGS) entry which is preliminary data.</text>
</comment>
<gene>
    <name evidence="1" type="ORF">LCGC14_0920990</name>
</gene>
<name>A0A0F9NQY5_9ZZZZ</name>
<proteinExistence type="predicted"/>
<organism evidence="1">
    <name type="scientific">marine sediment metagenome</name>
    <dbReference type="NCBI Taxonomy" id="412755"/>
    <lineage>
        <taxon>unclassified sequences</taxon>
        <taxon>metagenomes</taxon>
        <taxon>ecological metagenomes</taxon>
    </lineage>
</organism>
<dbReference type="EMBL" id="LAZR01003111">
    <property type="protein sequence ID" value="KKN21870.1"/>
    <property type="molecule type" value="Genomic_DNA"/>
</dbReference>